<sequence>MRKTVQQWLEEGIVDLFLGYRAVEGHPIPWVFRKDALHELEAFREGPYRYPLEKLAVEILREDPRVRLGLLARSCTERAVTVLQALHALDRERLILLQEPCCPSPLHRGVVCSSLAGPENGSQKRRDGIPRGRPLEELETWEADERFSRWMHELEKCLKCYGCRDVCPVCFCDQCTLQDPELFETGSLPAEAPHFHLVRAVHMAGRCVDCGLCEEACPVDIPLRTLYRKVGALVRDLYGYVPGHEPVPLLWGPLGDGELERLVAGERSREMVWEAVRRCSG</sequence>
<dbReference type="PROSITE" id="PS51379">
    <property type="entry name" value="4FE4S_FER_2"/>
    <property type="match status" value="1"/>
</dbReference>
<evidence type="ECO:0000313" key="5">
    <source>
        <dbReference type="EMBL" id="SHF59324.1"/>
    </source>
</evidence>
<dbReference type="SUPFAM" id="SSF46548">
    <property type="entry name" value="alpha-helical ferredoxin"/>
    <property type="match status" value="1"/>
</dbReference>
<dbReference type="Pfam" id="PF00037">
    <property type="entry name" value="Fer4"/>
    <property type="match status" value="1"/>
</dbReference>
<keyword evidence="2" id="KW-0408">Iron</keyword>
<dbReference type="OrthoDB" id="9773828at2"/>
<evidence type="ECO:0000256" key="2">
    <source>
        <dbReference type="ARBA" id="ARBA00023004"/>
    </source>
</evidence>
<keyword evidence="6" id="KW-1185">Reference proteome</keyword>
<dbReference type="GO" id="GO:0016829">
    <property type="term" value="F:lyase activity"/>
    <property type="evidence" value="ECO:0007669"/>
    <property type="project" value="UniProtKB-KW"/>
</dbReference>
<organism evidence="5 6">
    <name type="scientific">Desulfacinum infernum DSM 9756</name>
    <dbReference type="NCBI Taxonomy" id="1121391"/>
    <lineage>
        <taxon>Bacteria</taxon>
        <taxon>Pseudomonadati</taxon>
        <taxon>Thermodesulfobacteriota</taxon>
        <taxon>Syntrophobacteria</taxon>
        <taxon>Syntrophobacterales</taxon>
        <taxon>Syntrophobacteraceae</taxon>
        <taxon>Desulfacinum</taxon>
    </lineage>
</organism>
<name>A0A1M5CX96_9BACT</name>
<dbReference type="GO" id="GO:0046872">
    <property type="term" value="F:metal ion binding"/>
    <property type="evidence" value="ECO:0007669"/>
    <property type="project" value="UniProtKB-KW"/>
</dbReference>
<feature type="domain" description="4Fe-4S ferredoxin-type" evidence="4">
    <location>
        <begin position="198"/>
        <end position="227"/>
    </location>
</feature>
<dbReference type="AlphaFoldDB" id="A0A1M5CX96"/>
<reference evidence="6" key="1">
    <citation type="submission" date="2016-11" db="EMBL/GenBank/DDBJ databases">
        <authorList>
            <person name="Varghese N."/>
            <person name="Submissions S."/>
        </authorList>
    </citation>
    <scope>NUCLEOTIDE SEQUENCE [LARGE SCALE GENOMIC DNA]</scope>
    <source>
        <strain evidence="6">DSM 9756</strain>
    </source>
</reference>
<keyword evidence="1" id="KW-0479">Metal-binding</keyword>
<dbReference type="GO" id="GO:0051536">
    <property type="term" value="F:iron-sulfur cluster binding"/>
    <property type="evidence" value="ECO:0007669"/>
    <property type="project" value="UniProtKB-KW"/>
</dbReference>
<gene>
    <name evidence="5" type="ORF">SAMN02745206_02312</name>
</gene>
<evidence type="ECO:0000256" key="3">
    <source>
        <dbReference type="ARBA" id="ARBA00023014"/>
    </source>
</evidence>
<keyword evidence="5" id="KW-0456">Lyase</keyword>
<dbReference type="PROSITE" id="PS00198">
    <property type="entry name" value="4FE4S_FER_1"/>
    <property type="match status" value="1"/>
</dbReference>
<keyword evidence="3" id="KW-0411">Iron-sulfur</keyword>
<protein>
    <submittedName>
        <fullName evidence="5">Formate hydrogenlyase subunit 6/NADH:ubiquinone oxidoreductase subunit (Chain I)</fullName>
    </submittedName>
</protein>
<proteinExistence type="predicted"/>
<dbReference type="Gene3D" id="3.30.70.3270">
    <property type="match status" value="1"/>
</dbReference>
<dbReference type="EMBL" id="FQVB01000021">
    <property type="protein sequence ID" value="SHF59324.1"/>
    <property type="molecule type" value="Genomic_DNA"/>
</dbReference>
<keyword evidence="5" id="KW-0830">Ubiquinone</keyword>
<evidence type="ECO:0000313" key="6">
    <source>
        <dbReference type="Proteomes" id="UP000184076"/>
    </source>
</evidence>
<evidence type="ECO:0000256" key="1">
    <source>
        <dbReference type="ARBA" id="ARBA00022723"/>
    </source>
</evidence>
<accession>A0A1M5CX96</accession>
<dbReference type="InterPro" id="IPR017896">
    <property type="entry name" value="4Fe4S_Fe-S-bd"/>
</dbReference>
<evidence type="ECO:0000259" key="4">
    <source>
        <dbReference type="PROSITE" id="PS51379"/>
    </source>
</evidence>
<dbReference type="Proteomes" id="UP000184076">
    <property type="component" value="Unassembled WGS sequence"/>
</dbReference>
<dbReference type="RefSeq" id="WP_073039599.1">
    <property type="nucleotide sequence ID" value="NZ_FQVB01000021.1"/>
</dbReference>
<dbReference type="InterPro" id="IPR017900">
    <property type="entry name" value="4Fe4S_Fe_S_CS"/>
</dbReference>
<dbReference type="STRING" id="1121391.SAMN02745206_02312"/>